<protein>
    <submittedName>
        <fullName evidence="1">Uncharacterized protein</fullName>
    </submittedName>
</protein>
<dbReference type="EMBL" id="CAADFF010000008">
    <property type="protein sequence ID" value="VFJ87819.1"/>
    <property type="molecule type" value="Genomic_DNA"/>
</dbReference>
<proteinExistence type="predicted"/>
<reference evidence="1" key="1">
    <citation type="submission" date="2019-02" db="EMBL/GenBank/DDBJ databases">
        <authorList>
            <person name="Gruber-Vodicka R. H."/>
            <person name="Seah K. B. B."/>
        </authorList>
    </citation>
    <scope>NUCLEOTIDE SEQUENCE</scope>
    <source>
        <strain evidence="1">BECK_M7</strain>
    </source>
</reference>
<organism evidence="1">
    <name type="scientific">Candidatus Kentrum sp. LFY</name>
    <dbReference type="NCBI Taxonomy" id="2126342"/>
    <lineage>
        <taxon>Bacteria</taxon>
        <taxon>Pseudomonadati</taxon>
        <taxon>Pseudomonadota</taxon>
        <taxon>Gammaproteobacteria</taxon>
        <taxon>Candidatus Kentrum</taxon>
    </lineage>
</organism>
<name>A0A450U7K3_9GAMM</name>
<accession>A0A450U7K3</accession>
<dbReference type="AlphaFoldDB" id="A0A450U7K3"/>
<gene>
    <name evidence="1" type="ORF">BECKLFY1418B_GA0070995_10087</name>
</gene>
<evidence type="ECO:0000313" key="1">
    <source>
        <dbReference type="EMBL" id="VFJ87819.1"/>
    </source>
</evidence>
<sequence length="255" mass="28927">MRRWGFFSRFRVPSITIHSNKADVAAHRSRCRSPNMPLTFPAGPNPRRISRPGIWARKLQAVQPQLDSTYHLLFPATISPDWSIQDSHQAATFLFPQHFTGAIWSRHHNQSGVWCFFHGGSHDGCITLYVNVFRVAAFRIVSRNLSQCCAITSLFFLRASSPASLIRARSCSSPVSISFAFCLNFFSMLVKPFVCHSKVNISEIPQSNPAFFVPPSPRCRRGYALRAETAWPSIDYHHGDLHARRQEQVEGIDQE</sequence>